<organism evidence="5 6">
    <name type="scientific">Nocardia carnea</name>
    <dbReference type="NCBI Taxonomy" id="37328"/>
    <lineage>
        <taxon>Bacteria</taxon>
        <taxon>Bacillati</taxon>
        <taxon>Actinomycetota</taxon>
        <taxon>Actinomycetes</taxon>
        <taxon>Mycobacteriales</taxon>
        <taxon>Nocardiaceae</taxon>
        <taxon>Nocardia</taxon>
    </lineage>
</organism>
<dbReference type="Pfam" id="PF01638">
    <property type="entry name" value="HxlR"/>
    <property type="match status" value="1"/>
</dbReference>
<name>A0ABW7TS79_9NOCA</name>
<dbReference type="PANTHER" id="PTHR33204:SF29">
    <property type="entry name" value="TRANSCRIPTIONAL REGULATOR"/>
    <property type="match status" value="1"/>
</dbReference>
<dbReference type="InterPro" id="IPR002577">
    <property type="entry name" value="HTH_HxlR"/>
</dbReference>
<keyword evidence="1" id="KW-0805">Transcription regulation</keyword>
<dbReference type="InterPro" id="IPR036388">
    <property type="entry name" value="WH-like_DNA-bd_sf"/>
</dbReference>
<gene>
    <name evidence="5" type="ORF">ACH4WX_18065</name>
</gene>
<evidence type="ECO:0000259" key="4">
    <source>
        <dbReference type="PROSITE" id="PS51118"/>
    </source>
</evidence>
<dbReference type="Proteomes" id="UP001611263">
    <property type="component" value="Unassembled WGS sequence"/>
</dbReference>
<dbReference type="PROSITE" id="PS51118">
    <property type="entry name" value="HTH_HXLR"/>
    <property type="match status" value="1"/>
</dbReference>
<proteinExistence type="predicted"/>
<keyword evidence="3" id="KW-0804">Transcription</keyword>
<keyword evidence="6" id="KW-1185">Reference proteome</keyword>
<evidence type="ECO:0000256" key="1">
    <source>
        <dbReference type="ARBA" id="ARBA00023015"/>
    </source>
</evidence>
<dbReference type="RefSeq" id="WP_174375548.1">
    <property type="nucleotide sequence ID" value="NZ_JBIRUQ010000004.1"/>
</dbReference>
<sequence>MIENTPDYCTIEAAMEVVGGKWKMAIVNHLFDGTMRFGELRRAMPTITQRMLTRQLRELEADGVIRRTVYAEVPPKVEYDLTEIGRHLRPVAGLLESWGEQYRKHRSNRPIATMRSRHTTLRHL</sequence>
<evidence type="ECO:0000256" key="2">
    <source>
        <dbReference type="ARBA" id="ARBA00023125"/>
    </source>
</evidence>
<dbReference type="InterPro" id="IPR036390">
    <property type="entry name" value="WH_DNA-bd_sf"/>
</dbReference>
<dbReference type="EMBL" id="JBIRUQ010000004">
    <property type="protein sequence ID" value="MFI1462624.1"/>
    <property type="molecule type" value="Genomic_DNA"/>
</dbReference>
<dbReference type="SUPFAM" id="SSF46785">
    <property type="entry name" value="Winged helix' DNA-binding domain"/>
    <property type="match status" value="1"/>
</dbReference>
<evidence type="ECO:0000256" key="3">
    <source>
        <dbReference type="ARBA" id="ARBA00023163"/>
    </source>
</evidence>
<dbReference type="Gene3D" id="1.10.10.10">
    <property type="entry name" value="Winged helix-like DNA-binding domain superfamily/Winged helix DNA-binding domain"/>
    <property type="match status" value="1"/>
</dbReference>
<protein>
    <submittedName>
        <fullName evidence="5">Winged helix-turn-helix transcriptional regulator</fullName>
    </submittedName>
</protein>
<accession>A0ABW7TS79</accession>
<dbReference type="PANTHER" id="PTHR33204">
    <property type="entry name" value="TRANSCRIPTIONAL REGULATOR, MARR FAMILY"/>
    <property type="match status" value="1"/>
</dbReference>
<evidence type="ECO:0000313" key="6">
    <source>
        <dbReference type="Proteomes" id="UP001611263"/>
    </source>
</evidence>
<feature type="domain" description="HTH hxlR-type" evidence="4">
    <location>
        <begin position="9"/>
        <end position="107"/>
    </location>
</feature>
<dbReference type="GeneID" id="93503627"/>
<keyword evidence="2" id="KW-0238">DNA-binding</keyword>
<reference evidence="5 6" key="1">
    <citation type="submission" date="2024-10" db="EMBL/GenBank/DDBJ databases">
        <title>The Natural Products Discovery Center: Release of the First 8490 Sequenced Strains for Exploring Actinobacteria Biosynthetic Diversity.</title>
        <authorList>
            <person name="Kalkreuter E."/>
            <person name="Kautsar S.A."/>
            <person name="Yang D."/>
            <person name="Bader C.D."/>
            <person name="Teijaro C.N."/>
            <person name="Fluegel L."/>
            <person name="Davis C.M."/>
            <person name="Simpson J.R."/>
            <person name="Lauterbach L."/>
            <person name="Steele A.D."/>
            <person name="Gui C."/>
            <person name="Meng S."/>
            <person name="Li G."/>
            <person name="Viehrig K."/>
            <person name="Ye F."/>
            <person name="Su P."/>
            <person name="Kiefer A.F."/>
            <person name="Nichols A."/>
            <person name="Cepeda A.J."/>
            <person name="Yan W."/>
            <person name="Fan B."/>
            <person name="Jiang Y."/>
            <person name="Adhikari A."/>
            <person name="Zheng C.-J."/>
            <person name="Schuster L."/>
            <person name="Cowan T.M."/>
            <person name="Smanski M.J."/>
            <person name="Chevrette M.G."/>
            <person name="De Carvalho L.P.S."/>
            <person name="Shen B."/>
        </authorList>
    </citation>
    <scope>NUCLEOTIDE SEQUENCE [LARGE SCALE GENOMIC DNA]</scope>
    <source>
        <strain evidence="5 6">NPDC020568</strain>
    </source>
</reference>
<comment type="caution">
    <text evidence="5">The sequence shown here is derived from an EMBL/GenBank/DDBJ whole genome shotgun (WGS) entry which is preliminary data.</text>
</comment>
<evidence type="ECO:0000313" key="5">
    <source>
        <dbReference type="EMBL" id="MFI1462624.1"/>
    </source>
</evidence>